<keyword evidence="1" id="KW-0732">Signal</keyword>
<protein>
    <submittedName>
        <fullName evidence="2">Uncharacterized protein</fullName>
    </submittedName>
</protein>
<dbReference type="STRING" id="1292034.OR37_02922"/>
<evidence type="ECO:0000313" key="2">
    <source>
        <dbReference type="EMBL" id="ENZ81213.1"/>
    </source>
</evidence>
<sequence precursor="true">MSQFVRGLAAAVLVASTLAAGQASAQRGPGGPPPLRHGGGRDVCGAPLTGQAPDIMTYDSATGTQVFVGGARGGGTDVAAYNAQTGSAAGLSGDLSRPGLVSSCSVDGLGREAYAVTSDRPGQVTMSGRDDHGARYRFTRVDGRTEVWDPRRENRCFRAGLGLFGGERC</sequence>
<organism evidence="2 3">
    <name type="scientific">Caulobacter vibrioides OR37</name>
    <dbReference type="NCBI Taxonomy" id="1292034"/>
    <lineage>
        <taxon>Bacteria</taxon>
        <taxon>Pseudomonadati</taxon>
        <taxon>Pseudomonadota</taxon>
        <taxon>Alphaproteobacteria</taxon>
        <taxon>Caulobacterales</taxon>
        <taxon>Caulobacteraceae</taxon>
        <taxon>Caulobacter</taxon>
    </lineage>
</organism>
<dbReference type="Proteomes" id="UP000013063">
    <property type="component" value="Unassembled WGS sequence"/>
</dbReference>
<feature type="signal peptide" evidence="1">
    <location>
        <begin position="1"/>
        <end position="25"/>
    </location>
</feature>
<dbReference type="AlphaFoldDB" id="R0E6U5"/>
<reference evidence="2 3" key="1">
    <citation type="journal article" date="2013" name="Genome Announc.">
        <title>Draft Genome Sequence for Caulobacter sp. Strain OR37, a Bacterium Tolerant to Heavy Metals.</title>
        <authorList>
            <person name="Utturkar S.M."/>
            <person name="Bollmann A."/>
            <person name="Brzoska R.M."/>
            <person name="Klingeman D.M."/>
            <person name="Epstein S.E."/>
            <person name="Palumbo A.V."/>
            <person name="Brown S.D."/>
        </authorList>
    </citation>
    <scope>NUCLEOTIDE SEQUENCE [LARGE SCALE GENOMIC DNA]</scope>
    <source>
        <strain evidence="2 3">OR37</strain>
    </source>
</reference>
<comment type="caution">
    <text evidence="2">The sequence shown here is derived from an EMBL/GenBank/DDBJ whole genome shotgun (WGS) entry which is preliminary data.</text>
</comment>
<feature type="chain" id="PRO_5004340862" evidence="1">
    <location>
        <begin position="26"/>
        <end position="169"/>
    </location>
</feature>
<dbReference type="PATRIC" id="fig|1292034.3.peg.2903"/>
<gene>
    <name evidence="2" type="ORF">OR37_02922</name>
</gene>
<name>R0E6U5_CAUVI</name>
<evidence type="ECO:0000313" key="3">
    <source>
        <dbReference type="Proteomes" id="UP000013063"/>
    </source>
</evidence>
<keyword evidence="3" id="KW-1185">Reference proteome</keyword>
<proteinExistence type="predicted"/>
<evidence type="ECO:0000256" key="1">
    <source>
        <dbReference type="SAM" id="SignalP"/>
    </source>
</evidence>
<accession>R0E6U5</accession>
<dbReference type="RefSeq" id="WP_004621376.1">
    <property type="nucleotide sequence ID" value="NZ_APMP01000020.1"/>
</dbReference>
<dbReference type="EMBL" id="APMP01000020">
    <property type="protein sequence ID" value="ENZ81213.1"/>
    <property type="molecule type" value="Genomic_DNA"/>
</dbReference>
<dbReference type="OrthoDB" id="7172746at2"/>